<name>A0AAF0ZKF4_SOLVR</name>
<protein>
    <submittedName>
        <fullName evidence="2">Uncharacterized protein</fullName>
    </submittedName>
</protein>
<accession>A0AAF0ZKF4</accession>
<evidence type="ECO:0000313" key="3">
    <source>
        <dbReference type="Proteomes" id="UP001234989"/>
    </source>
</evidence>
<dbReference type="EMBL" id="CP133619">
    <property type="protein sequence ID" value="WMV41088.1"/>
    <property type="molecule type" value="Genomic_DNA"/>
</dbReference>
<evidence type="ECO:0000256" key="1">
    <source>
        <dbReference type="SAM" id="MobiDB-lite"/>
    </source>
</evidence>
<sequence>MVCVRGSRPPFIQPMMQTTTDQHGPSFDPRSVGLTVDNLIFFPTPPSLLKSDLRVKIYARFSEVLSGRHDQRLQSTDRRLTYGP</sequence>
<dbReference type="Proteomes" id="UP001234989">
    <property type="component" value="Chromosome 8"/>
</dbReference>
<evidence type="ECO:0000313" key="2">
    <source>
        <dbReference type="EMBL" id="WMV41088.1"/>
    </source>
</evidence>
<proteinExistence type="predicted"/>
<reference evidence="2" key="1">
    <citation type="submission" date="2023-08" db="EMBL/GenBank/DDBJ databases">
        <title>A de novo genome assembly of Solanum verrucosum Schlechtendal, a Mexican diploid species geographically isolated from the other diploid A-genome species in potato relatives.</title>
        <authorList>
            <person name="Hosaka K."/>
        </authorList>
    </citation>
    <scope>NUCLEOTIDE SEQUENCE</scope>
    <source>
        <tissue evidence="2">Young leaves</tissue>
    </source>
</reference>
<keyword evidence="3" id="KW-1185">Reference proteome</keyword>
<feature type="region of interest" description="Disordered" evidence="1">
    <location>
        <begin position="1"/>
        <end position="28"/>
    </location>
</feature>
<gene>
    <name evidence="2" type="ORF">MTR67_034473</name>
</gene>
<dbReference type="AlphaFoldDB" id="A0AAF0ZKF4"/>
<organism evidence="2 3">
    <name type="scientific">Solanum verrucosum</name>
    <dbReference type="NCBI Taxonomy" id="315347"/>
    <lineage>
        <taxon>Eukaryota</taxon>
        <taxon>Viridiplantae</taxon>
        <taxon>Streptophyta</taxon>
        <taxon>Embryophyta</taxon>
        <taxon>Tracheophyta</taxon>
        <taxon>Spermatophyta</taxon>
        <taxon>Magnoliopsida</taxon>
        <taxon>eudicotyledons</taxon>
        <taxon>Gunneridae</taxon>
        <taxon>Pentapetalae</taxon>
        <taxon>asterids</taxon>
        <taxon>lamiids</taxon>
        <taxon>Solanales</taxon>
        <taxon>Solanaceae</taxon>
        <taxon>Solanoideae</taxon>
        <taxon>Solaneae</taxon>
        <taxon>Solanum</taxon>
    </lineage>
</organism>